<keyword evidence="14" id="KW-0342">GTP-binding</keyword>
<keyword evidence="11" id="KW-0460">Magnesium</keyword>
<dbReference type="AlphaFoldDB" id="A0A397IIX3"/>
<dbReference type="GO" id="GO:0016787">
    <property type="term" value="F:hydrolase activity"/>
    <property type="evidence" value="ECO:0007669"/>
    <property type="project" value="UniProtKB-KW"/>
</dbReference>
<evidence type="ECO:0000256" key="2">
    <source>
        <dbReference type="ARBA" id="ARBA00004167"/>
    </source>
</evidence>
<keyword evidence="12" id="KW-0653">Protein transport</keyword>
<dbReference type="Gene3D" id="3.40.50.300">
    <property type="entry name" value="P-loop containing nucleotide triphosphate hydrolases"/>
    <property type="match status" value="1"/>
</dbReference>
<evidence type="ECO:0000256" key="16">
    <source>
        <dbReference type="ARBA" id="ARBA00024013"/>
    </source>
</evidence>
<dbReference type="Proteomes" id="UP000266861">
    <property type="component" value="Unassembled WGS sequence"/>
</dbReference>
<keyword evidence="18" id="KW-0732">Signal</keyword>
<evidence type="ECO:0000256" key="12">
    <source>
        <dbReference type="ARBA" id="ARBA00022927"/>
    </source>
</evidence>
<dbReference type="SUPFAM" id="SSF52540">
    <property type="entry name" value="P-loop containing nucleoside triphosphate hydrolases"/>
    <property type="match status" value="1"/>
</dbReference>
<accession>A0A397IIX3</accession>
<dbReference type="GO" id="GO:0016020">
    <property type="term" value="C:membrane"/>
    <property type="evidence" value="ECO:0007669"/>
    <property type="project" value="UniProtKB-SubCell"/>
</dbReference>
<dbReference type="OrthoDB" id="8954335at2759"/>
<dbReference type="InterPro" id="IPR027417">
    <property type="entry name" value="P-loop_NTPase"/>
</dbReference>
<keyword evidence="8" id="KW-0547">Nucleotide-binding</keyword>
<evidence type="ECO:0000256" key="18">
    <source>
        <dbReference type="SAM" id="SignalP"/>
    </source>
</evidence>
<evidence type="ECO:0000256" key="14">
    <source>
        <dbReference type="ARBA" id="ARBA00023134"/>
    </source>
</evidence>
<comment type="caution">
    <text evidence="20">The sequence shown here is derived from an EMBL/GenBank/DDBJ whole genome shotgun (WGS) entry which is preliminary data.</text>
</comment>
<comment type="subcellular location">
    <subcellularLocation>
        <location evidence="2">Membrane</location>
        <topology evidence="2">Single-pass membrane protein</topology>
    </subcellularLocation>
    <subcellularLocation>
        <location evidence="16">Plastid</location>
        <location evidence="16">Chloroplast outer membrane</location>
    </subcellularLocation>
</comment>
<dbReference type="InterPro" id="IPR006703">
    <property type="entry name" value="G_AIG1"/>
</dbReference>
<evidence type="ECO:0000256" key="17">
    <source>
        <dbReference type="SAM" id="MobiDB-lite"/>
    </source>
</evidence>
<feature type="region of interest" description="Disordered" evidence="17">
    <location>
        <begin position="244"/>
        <end position="264"/>
    </location>
</feature>
<dbReference type="PANTHER" id="PTHR10903">
    <property type="entry name" value="GTPASE, IMAP FAMILY MEMBER-RELATED"/>
    <property type="match status" value="1"/>
</dbReference>
<evidence type="ECO:0000256" key="1">
    <source>
        <dbReference type="ARBA" id="ARBA00001946"/>
    </source>
</evidence>
<keyword evidence="3" id="KW-0813">Transport</keyword>
<dbReference type="GO" id="GO:0015031">
    <property type="term" value="P:protein transport"/>
    <property type="evidence" value="ECO:0007669"/>
    <property type="project" value="UniProtKB-KW"/>
</dbReference>
<dbReference type="PANTHER" id="PTHR10903:SF135">
    <property type="entry name" value="TRANSLOCASE OF CHLOROPLAST 120, CHLOROPLASTIC-RELATED"/>
    <property type="match status" value="1"/>
</dbReference>
<feature type="domain" description="AIG1-type G" evidence="19">
    <location>
        <begin position="34"/>
        <end position="238"/>
    </location>
</feature>
<organism evidence="20 21">
    <name type="scientific">Diversispora epigaea</name>
    <dbReference type="NCBI Taxonomy" id="1348612"/>
    <lineage>
        <taxon>Eukaryota</taxon>
        <taxon>Fungi</taxon>
        <taxon>Fungi incertae sedis</taxon>
        <taxon>Mucoromycota</taxon>
        <taxon>Glomeromycotina</taxon>
        <taxon>Glomeromycetes</taxon>
        <taxon>Diversisporales</taxon>
        <taxon>Diversisporaceae</taxon>
        <taxon>Diversispora</taxon>
    </lineage>
</organism>
<comment type="cofactor">
    <cofactor evidence="1">
        <name>Mg(2+)</name>
        <dbReference type="ChEBI" id="CHEBI:18420"/>
    </cofactor>
</comment>
<evidence type="ECO:0000256" key="5">
    <source>
        <dbReference type="ARBA" id="ARBA00022640"/>
    </source>
</evidence>
<feature type="signal peptide" evidence="18">
    <location>
        <begin position="1"/>
        <end position="23"/>
    </location>
</feature>
<evidence type="ECO:0000313" key="20">
    <source>
        <dbReference type="EMBL" id="RHZ74812.1"/>
    </source>
</evidence>
<evidence type="ECO:0000256" key="3">
    <source>
        <dbReference type="ARBA" id="ARBA00022448"/>
    </source>
</evidence>
<keyword evidence="15" id="KW-0472">Membrane</keyword>
<evidence type="ECO:0000256" key="6">
    <source>
        <dbReference type="ARBA" id="ARBA00022692"/>
    </source>
</evidence>
<sequence length="302" mass="34506">MKVIKFSLVILVLNQVSSWSASGSNYHYQSLNNDTLPSILIIGKTGAGKSTLGNYLMVDKKQSFEVGHSQESATITSSSLITKIGGEYFKVVDTPGLFDTKRTNEEIINEITRAIQNCAFGIKAILFVLQFTRISEEEKTVIKIVKGFLGEDTLRHFIIVFSKCGKPLTFLPPQKFKKLWCDNIRNLVNSAGNRWSISPNSDFLSPGEPEFEKNLEELRQNILSIDGVYAISYFEEYRRAVTEKNRRETEAEDQRSKERSEREDAIRRAEIEKELRLKINAELEYTKSILRTRYNEVPCSIL</sequence>
<keyword evidence="9" id="KW-0378">Hydrolase</keyword>
<evidence type="ECO:0000256" key="4">
    <source>
        <dbReference type="ARBA" id="ARBA00022528"/>
    </source>
</evidence>
<dbReference type="Pfam" id="PF04548">
    <property type="entry name" value="AIG1"/>
    <property type="match status" value="1"/>
</dbReference>
<name>A0A397IIX3_9GLOM</name>
<evidence type="ECO:0000256" key="15">
    <source>
        <dbReference type="ARBA" id="ARBA00023136"/>
    </source>
</evidence>
<evidence type="ECO:0000256" key="11">
    <source>
        <dbReference type="ARBA" id="ARBA00022842"/>
    </source>
</evidence>
<evidence type="ECO:0000256" key="9">
    <source>
        <dbReference type="ARBA" id="ARBA00022801"/>
    </source>
</evidence>
<proteinExistence type="predicted"/>
<dbReference type="EMBL" id="PQFF01000204">
    <property type="protein sequence ID" value="RHZ74812.1"/>
    <property type="molecule type" value="Genomic_DNA"/>
</dbReference>
<evidence type="ECO:0000256" key="8">
    <source>
        <dbReference type="ARBA" id="ARBA00022741"/>
    </source>
</evidence>
<keyword evidence="21" id="KW-1185">Reference proteome</keyword>
<keyword evidence="4" id="KW-0150">Chloroplast</keyword>
<dbReference type="GO" id="GO:0005525">
    <property type="term" value="F:GTP binding"/>
    <property type="evidence" value="ECO:0007669"/>
    <property type="project" value="UniProtKB-KW"/>
</dbReference>
<dbReference type="STRING" id="1348612.A0A397IIX3"/>
<dbReference type="PROSITE" id="PS51720">
    <property type="entry name" value="G_AIG1"/>
    <property type="match status" value="1"/>
</dbReference>
<keyword evidence="10" id="KW-1002">Plastid outer membrane</keyword>
<evidence type="ECO:0000256" key="7">
    <source>
        <dbReference type="ARBA" id="ARBA00022723"/>
    </source>
</evidence>
<evidence type="ECO:0000313" key="21">
    <source>
        <dbReference type="Proteomes" id="UP000266861"/>
    </source>
</evidence>
<gene>
    <name evidence="20" type="ORF">Glove_219g64</name>
</gene>
<dbReference type="GO" id="GO:0046872">
    <property type="term" value="F:metal ion binding"/>
    <property type="evidence" value="ECO:0007669"/>
    <property type="project" value="UniProtKB-KW"/>
</dbReference>
<reference evidence="20 21" key="1">
    <citation type="submission" date="2018-08" db="EMBL/GenBank/DDBJ databases">
        <title>Genome and evolution of the arbuscular mycorrhizal fungus Diversispora epigaea (formerly Glomus versiforme) and its bacterial endosymbionts.</title>
        <authorList>
            <person name="Sun X."/>
            <person name="Fei Z."/>
            <person name="Harrison M."/>
        </authorList>
    </citation>
    <scope>NUCLEOTIDE SEQUENCE [LARGE SCALE GENOMIC DNA]</scope>
    <source>
        <strain evidence="20 21">IT104</strain>
    </source>
</reference>
<evidence type="ECO:0000259" key="19">
    <source>
        <dbReference type="PROSITE" id="PS51720"/>
    </source>
</evidence>
<evidence type="ECO:0000256" key="10">
    <source>
        <dbReference type="ARBA" id="ARBA00022805"/>
    </source>
</evidence>
<keyword evidence="6" id="KW-0812">Transmembrane</keyword>
<keyword evidence="5" id="KW-0934">Plastid</keyword>
<keyword evidence="7" id="KW-0479">Metal-binding</keyword>
<dbReference type="InterPro" id="IPR045058">
    <property type="entry name" value="GIMA/IAN/Toc"/>
</dbReference>
<protein>
    <recommendedName>
        <fullName evidence="19">AIG1-type G domain-containing protein</fullName>
    </recommendedName>
</protein>
<evidence type="ECO:0000256" key="13">
    <source>
        <dbReference type="ARBA" id="ARBA00022989"/>
    </source>
</evidence>
<keyword evidence="13" id="KW-1133">Transmembrane helix</keyword>
<feature type="chain" id="PRO_5017457250" description="AIG1-type G domain-containing protein" evidence="18">
    <location>
        <begin position="24"/>
        <end position="302"/>
    </location>
</feature>